<dbReference type="RefSeq" id="WP_157898243.1">
    <property type="nucleotide sequence ID" value="NZ_CP021431.1"/>
</dbReference>
<organism evidence="2 3">
    <name type="scientific">Yoonia vestfoldensis</name>
    <dbReference type="NCBI Taxonomy" id="245188"/>
    <lineage>
        <taxon>Bacteria</taxon>
        <taxon>Pseudomonadati</taxon>
        <taxon>Pseudomonadota</taxon>
        <taxon>Alphaproteobacteria</taxon>
        <taxon>Rhodobacterales</taxon>
        <taxon>Paracoccaceae</taxon>
        <taxon>Yoonia</taxon>
    </lineage>
</organism>
<dbReference type="SUPFAM" id="SSF49879">
    <property type="entry name" value="SMAD/FHA domain"/>
    <property type="match status" value="1"/>
</dbReference>
<accession>A0A1Y0EFI2</accession>
<dbReference type="InterPro" id="IPR000253">
    <property type="entry name" value="FHA_dom"/>
</dbReference>
<keyword evidence="3" id="KW-1185">Reference proteome</keyword>
<protein>
    <submittedName>
        <fullName evidence="2">FHA domain protein</fullName>
    </submittedName>
</protein>
<dbReference type="Gene3D" id="2.60.200.20">
    <property type="match status" value="1"/>
</dbReference>
<name>A0A1Y0EFI2_9RHOB</name>
<sequence length="305" mass="33543">MSVSLQILSLPEGEILPRREIAVPSCPFVIGRDFDCDLSLPDSSSTLSRRHLQIDGAPFTGYRVTDLSRNGTMLNGTSIHQQGGRPVADGDVVEFAGYRLLISVTSRPSAPVVEPAPAPKPEMRPMSLSPLEVVDDMTAQPGEEAEEPFGGDIKALEADLLFDPFEDGPGLRDTPVSEAQADKPAPYAPMDAAPIVSRMGFPDSSVAGGGQFVPMGLTATAAQDPRSAALEREELSGAIDRAVARFLDQFDPAELEKEYRDFLGPFARRKHRYWSLFHKQFRRRRENGDYGRTFRAILAEEIRRK</sequence>
<dbReference type="PROSITE" id="PS50006">
    <property type="entry name" value="FHA_DOMAIN"/>
    <property type="match status" value="1"/>
</dbReference>
<gene>
    <name evidence="2" type="ORF">LOKVESSMR4R_03100</name>
</gene>
<dbReference type="InterPro" id="IPR008984">
    <property type="entry name" value="SMAD_FHA_dom_sf"/>
</dbReference>
<feature type="domain" description="FHA" evidence="1">
    <location>
        <begin position="28"/>
        <end position="79"/>
    </location>
</feature>
<evidence type="ECO:0000313" key="2">
    <source>
        <dbReference type="EMBL" id="ARU02383.1"/>
    </source>
</evidence>
<evidence type="ECO:0000259" key="1">
    <source>
        <dbReference type="PROSITE" id="PS50006"/>
    </source>
</evidence>
<dbReference type="CDD" id="cd00060">
    <property type="entry name" value="FHA"/>
    <property type="match status" value="1"/>
</dbReference>
<dbReference type="SMART" id="SM00240">
    <property type="entry name" value="FHA"/>
    <property type="match status" value="1"/>
</dbReference>
<dbReference type="EMBL" id="CP021431">
    <property type="protein sequence ID" value="ARU02383.1"/>
    <property type="molecule type" value="Genomic_DNA"/>
</dbReference>
<dbReference type="OrthoDB" id="273564at2"/>
<dbReference type="Proteomes" id="UP000195273">
    <property type="component" value="Chromosome"/>
</dbReference>
<reference evidence="2 3" key="1">
    <citation type="submission" date="2017-05" db="EMBL/GenBank/DDBJ databases">
        <title>Genome Sequence of Loktanella vestfoldensis Strain SMR4r Isolated from a Culture of the Diatom Skeletonema marinoi.</title>
        <authorList>
            <person name="Topel M."/>
            <person name="Pinder M.I.M."/>
            <person name="Johansson O.N."/>
            <person name="Kourtchenko O."/>
            <person name="Godhe A."/>
            <person name="Clarke A.K."/>
        </authorList>
    </citation>
    <scope>NUCLEOTIDE SEQUENCE [LARGE SCALE GENOMIC DNA]</scope>
    <source>
        <strain evidence="2 3">SMR4r</strain>
    </source>
</reference>
<dbReference type="KEGG" id="lvs:LOKVESSMR4R_03100"/>
<proteinExistence type="predicted"/>
<dbReference type="Pfam" id="PF00498">
    <property type="entry name" value="FHA"/>
    <property type="match status" value="1"/>
</dbReference>
<evidence type="ECO:0000313" key="3">
    <source>
        <dbReference type="Proteomes" id="UP000195273"/>
    </source>
</evidence>
<dbReference type="AlphaFoldDB" id="A0A1Y0EFI2"/>